<feature type="compositionally biased region" description="Basic and acidic residues" evidence="1">
    <location>
        <begin position="1"/>
        <end position="10"/>
    </location>
</feature>
<feature type="non-terminal residue" evidence="2">
    <location>
        <position position="338"/>
    </location>
</feature>
<feature type="compositionally biased region" description="Basic residues" evidence="1">
    <location>
        <begin position="250"/>
        <end position="278"/>
    </location>
</feature>
<feature type="compositionally biased region" description="Basic and acidic residues" evidence="1">
    <location>
        <begin position="315"/>
        <end position="338"/>
    </location>
</feature>
<organism evidence="2">
    <name type="scientific">uncultured Mycobacteriales bacterium</name>
    <dbReference type="NCBI Taxonomy" id="581187"/>
    <lineage>
        <taxon>Bacteria</taxon>
        <taxon>Bacillati</taxon>
        <taxon>Actinomycetota</taxon>
        <taxon>Actinomycetes</taxon>
        <taxon>Mycobacteriales</taxon>
        <taxon>environmental samples</taxon>
    </lineage>
</organism>
<feature type="compositionally biased region" description="Basic and acidic residues" evidence="1">
    <location>
        <begin position="240"/>
        <end position="249"/>
    </location>
</feature>
<feature type="compositionally biased region" description="Basic and acidic residues" evidence="1">
    <location>
        <begin position="201"/>
        <end position="216"/>
    </location>
</feature>
<sequence>AGDEPGREPHPVPAGDGRRGRRRGRAARGTGDRGRRGPGRPVRRQPGHRDLHGVRLGQRQRRRPRRRPRGAPGRRRRRWRPGRGAVAVRLREGHPPGGAPGAAGGVLPERQRPRGPGRRGQQARPLRLPDRRRHRAGPGGRLGPAGHVVHQPLRFRRRGHRHPRVPRLLLRQPASPGARRRPGAAGRRPGRPGVPAPGRAGGHDAAHADRPGRTAGDRGPAGHLGVGRPGRRRDPHGHRVGADHAGHGDRHQRRLALRLHRRPAGGLRGRRPPGRRRLRADLPAVLRRRPRPAVRDRRLDRLGGGGQRRGHPPAARRDDGRPAGADHRARGPDRQRRL</sequence>
<gene>
    <name evidence="2" type="ORF">AVDCRST_MAG41-3891</name>
</gene>
<feature type="non-terminal residue" evidence="2">
    <location>
        <position position="1"/>
    </location>
</feature>
<proteinExistence type="predicted"/>
<feature type="compositionally biased region" description="Basic residues" evidence="1">
    <location>
        <begin position="153"/>
        <end position="165"/>
    </location>
</feature>
<feature type="compositionally biased region" description="Gly residues" evidence="1">
    <location>
        <begin position="95"/>
        <end position="104"/>
    </location>
</feature>
<feature type="compositionally biased region" description="Basic residues" evidence="1">
    <location>
        <begin position="229"/>
        <end position="239"/>
    </location>
</feature>
<accession>A0A6J4JQF9</accession>
<feature type="compositionally biased region" description="Basic residues" evidence="1">
    <location>
        <begin position="58"/>
        <end position="81"/>
    </location>
</feature>
<feature type="compositionally biased region" description="Low complexity" evidence="1">
    <location>
        <begin position="166"/>
        <end position="198"/>
    </location>
</feature>
<protein>
    <submittedName>
        <fullName evidence="2">Uncharacterized protein</fullName>
    </submittedName>
</protein>
<evidence type="ECO:0000313" key="2">
    <source>
        <dbReference type="EMBL" id="CAA9284749.1"/>
    </source>
</evidence>
<dbReference type="AlphaFoldDB" id="A0A6J4JQF9"/>
<feature type="region of interest" description="Disordered" evidence="1">
    <location>
        <begin position="1"/>
        <end position="338"/>
    </location>
</feature>
<feature type="compositionally biased region" description="Basic residues" evidence="1">
    <location>
        <begin position="36"/>
        <end position="46"/>
    </location>
</feature>
<name>A0A6J4JQF9_9ACTN</name>
<dbReference type="EMBL" id="CADCTP010000360">
    <property type="protein sequence ID" value="CAA9284749.1"/>
    <property type="molecule type" value="Genomic_DNA"/>
</dbReference>
<evidence type="ECO:0000256" key="1">
    <source>
        <dbReference type="SAM" id="MobiDB-lite"/>
    </source>
</evidence>
<reference evidence="2" key="1">
    <citation type="submission" date="2020-02" db="EMBL/GenBank/DDBJ databases">
        <authorList>
            <person name="Meier V. D."/>
        </authorList>
    </citation>
    <scope>NUCLEOTIDE SEQUENCE</scope>
    <source>
        <strain evidence="2">AVDCRST_MAG41</strain>
    </source>
</reference>